<evidence type="ECO:0000256" key="1">
    <source>
        <dbReference type="SAM" id="MobiDB-lite"/>
    </source>
</evidence>
<feature type="compositionally biased region" description="Basic and acidic residues" evidence="1">
    <location>
        <begin position="11"/>
        <end position="26"/>
    </location>
</feature>
<proteinExistence type="predicted"/>
<dbReference type="Proteomes" id="UP000037510">
    <property type="component" value="Unassembled WGS sequence"/>
</dbReference>
<keyword evidence="3" id="KW-1185">Reference proteome</keyword>
<organism evidence="2 3">
    <name type="scientific">Operophtera brumata</name>
    <name type="common">Winter moth</name>
    <name type="synonym">Phalaena brumata</name>
    <dbReference type="NCBI Taxonomy" id="104452"/>
    <lineage>
        <taxon>Eukaryota</taxon>
        <taxon>Metazoa</taxon>
        <taxon>Ecdysozoa</taxon>
        <taxon>Arthropoda</taxon>
        <taxon>Hexapoda</taxon>
        <taxon>Insecta</taxon>
        <taxon>Pterygota</taxon>
        <taxon>Neoptera</taxon>
        <taxon>Endopterygota</taxon>
        <taxon>Lepidoptera</taxon>
        <taxon>Glossata</taxon>
        <taxon>Ditrysia</taxon>
        <taxon>Geometroidea</taxon>
        <taxon>Geometridae</taxon>
        <taxon>Larentiinae</taxon>
        <taxon>Operophtera</taxon>
    </lineage>
</organism>
<comment type="caution">
    <text evidence="2">The sequence shown here is derived from an EMBL/GenBank/DDBJ whole genome shotgun (WGS) entry which is preliminary data.</text>
</comment>
<name>A0A0L7L9H5_OPEBR</name>
<evidence type="ECO:0000313" key="2">
    <source>
        <dbReference type="EMBL" id="KOB72034.1"/>
    </source>
</evidence>
<accession>A0A0L7L9H5</accession>
<dbReference type="STRING" id="104452.A0A0L7L9H5"/>
<gene>
    <name evidence="2" type="ORF">OBRU01_06362</name>
</gene>
<dbReference type="EMBL" id="JTDY01002130">
    <property type="protein sequence ID" value="KOB72034.1"/>
    <property type="molecule type" value="Genomic_DNA"/>
</dbReference>
<feature type="region of interest" description="Disordered" evidence="1">
    <location>
        <begin position="1"/>
        <end position="35"/>
    </location>
</feature>
<reference evidence="2 3" key="1">
    <citation type="journal article" date="2015" name="Genome Biol. Evol.">
        <title>The genome of winter moth (Operophtera brumata) provides a genomic perspective on sexual dimorphism and phenology.</title>
        <authorList>
            <person name="Derks M.F."/>
            <person name="Smit S."/>
            <person name="Salis L."/>
            <person name="Schijlen E."/>
            <person name="Bossers A."/>
            <person name="Mateman C."/>
            <person name="Pijl A.S."/>
            <person name="de Ridder D."/>
            <person name="Groenen M.A."/>
            <person name="Visser M.E."/>
            <person name="Megens H.J."/>
        </authorList>
    </citation>
    <scope>NUCLEOTIDE SEQUENCE [LARGE SCALE GENOMIC DNA]</scope>
    <source>
        <strain evidence="2">WM2013NL</strain>
        <tissue evidence="2">Head and thorax</tissue>
    </source>
</reference>
<evidence type="ECO:0000313" key="3">
    <source>
        <dbReference type="Proteomes" id="UP000037510"/>
    </source>
</evidence>
<dbReference type="AlphaFoldDB" id="A0A0L7L9H5"/>
<sequence length="254" mass="27959">MCVPGAATSRARRDTDSALTRDDARSDAASTASSDSERYVVVGLAAESPDDADMAFSCLKLVVKAPAQMTWRERGVKRVAGALNKFSMRARAWTEPDVDEYDELTAREASNVAARLLRTELPRKLDEKGEPTGLAPFEELLEARIRDLSLALNMSTALALAELVEDEVLIENVKLHLIEDRQTHSISSPPPQPLNVSLTSLRMTRDSSGVLHFGPPMSTPSTVTSPCTPQPIPELDEAREKIDRLHSENEELRR</sequence>
<protein>
    <submittedName>
        <fullName evidence="2">UHRF1-binding protein 1-like</fullName>
    </submittedName>
</protein>
<feature type="non-terminal residue" evidence="2">
    <location>
        <position position="254"/>
    </location>
</feature>